<sequence>MEPSQVRRAVDAAAATAAAFGLDVDDAVVVHNSDRIAVRLIPCDVLARVAPSSWQAGMEFEAEVARRLAETDSPIGELESRVEPGVHVRGGFAITLWTYYEPVAADRRAAAAHEQLGMSTALTPADYAHALVRLHGGLRQADLPTAPHITARVAGWAHELGDRELTPELRDPDRALVSDTLSRMSAGVSGFGSGEQLLHGEPHPGNVLSTKKGPLFIDLETCQRGPVEYDLAYVPEDVAEQYPGADQDLVHQFRILMWAGVTTMRWNRDDQYPGRDHWRIEALHQLRAALSSSVRPGGRCLTFRCGR</sequence>
<dbReference type="Gene3D" id="3.90.1200.10">
    <property type="match status" value="1"/>
</dbReference>
<protein>
    <submittedName>
        <fullName evidence="2">Aminoglycoside phosphotransferase</fullName>
    </submittedName>
</protein>
<comment type="caution">
    <text evidence="2">The sequence shown here is derived from an EMBL/GenBank/DDBJ whole genome shotgun (WGS) entry which is preliminary data.</text>
</comment>
<dbReference type="Pfam" id="PF01636">
    <property type="entry name" value="APH"/>
    <property type="match status" value="1"/>
</dbReference>
<evidence type="ECO:0000259" key="1">
    <source>
        <dbReference type="Pfam" id="PF01636"/>
    </source>
</evidence>
<dbReference type="EMBL" id="BAAANY010000008">
    <property type="protein sequence ID" value="GAA1671054.1"/>
    <property type="molecule type" value="Genomic_DNA"/>
</dbReference>
<evidence type="ECO:0000313" key="3">
    <source>
        <dbReference type="Proteomes" id="UP001500618"/>
    </source>
</evidence>
<proteinExistence type="predicted"/>
<name>A0ABN2GH85_9ACTN</name>
<reference evidence="2 3" key="1">
    <citation type="journal article" date="2019" name="Int. J. Syst. Evol. Microbiol.">
        <title>The Global Catalogue of Microorganisms (GCM) 10K type strain sequencing project: providing services to taxonomists for standard genome sequencing and annotation.</title>
        <authorList>
            <consortium name="The Broad Institute Genomics Platform"/>
            <consortium name="The Broad Institute Genome Sequencing Center for Infectious Disease"/>
            <person name="Wu L."/>
            <person name="Ma J."/>
        </authorList>
    </citation>
    <scope>NUCLEOTIDE SEQUENCE [LARGE SCALE GENOMIC DNA]</scope>
    <source>
        <strain evidence="2 3">JCM 14718</strain>
    </source>
</reference>
<accession>A0ABN2GH85</accession>
<dbReference type="SUPFAM" id="SSF56112">
    <property type="entry name" value="Protein kinase-like (PK-like)"/>
    <property type="match status" value="1"/>
</dbReference>
<dbReference type="RefSeq" id="WP_344309274.1">
    <property type="nucleotide sequence ID" value="NZ_BAAANY010000008.1"/>
</dbReference>
<feature type="domain" description="Aminoglycoside phosphotransferase" evidence="1">
    <location>
        <begin position="44"/>
        <end position="242"/>
    </location>
</feature>
<dbReference type="InterPro" id="IPR011009">
    <property type="entry name" value="Kinase-like_dom_sf"/>
</dbReference>
<keyword evidence="3" id="KW-1185">Reference proteome</keyword>
<gene>
    <name evidence="2" type="ORF">GCM10009765_20560</name>
</gene>
<dbReference type="InterPro" id="IPR002575">
    <property type="entry name" value="Aminoglycoside_PTrfase"/>
</dbReference>
<organism evidence="2 3">
    <name type="scientific">Fodinicola feengrottensis</name>
    <dbReference type="NCBI Taxonomy" id="435914"/>
    <lineage>
        <taxon>Bacteria</taxon>
        <taxon>Bacillati</taxon>
        <taxon>Actinomycetota</taxon>
        <taxon>Actinomycetes</taxon>
        <taxon>Mycobacteriales</taxon>
        <taxon>Fodinicola</taxon>
    </lineage>
</organism>
<evidence type="ECO:0000313" key="2">
    <source>
        <dbReference type="EMBL" id="GAA1671054.1"/>
    </source>
</evidence>
<dbReference type="Proteomes" id="UP001500618">
    <property type="component" value="Unassembled WGS sequence"/>
</dbReference>